<evidence type="ECO:0000313" key="8">
    <source>
        <dbReference type="EMBL" id="SDW79336.1"/>
    </source>
</evidence>
<evidence type="ECO:0000256" key="1">
    <source>
        <dbReference type="ARBA" id="ARBA00007812"/>
    </source>
</evidence>
<protein>
    <submittedName>
        <fullName evidence="8">Acetolactate synthase-1/2/3 large subunit</fullName>
    </submittedName>
</protein>
<dbReference type="GO" id="GO:0050660">
    <property type="term" value="F:flavin adenine dinucleotide binding"/>
    <property type="evidence" value="ECO:0007669"/>
    <property type="project" value="TreeGrafter"/>
</dbReference>
<evidence type="ECO:0000256" key="3">
    <source>
        <dbReference type="ARBA" id="ARBA00023052"/>
    </source>
</evidence>
<accession>A0A1H2WFT6</accession>
<dbReference type="InterPro" id="IPR029035">
    <property type="entry name" value="DHS-like_NAD/FAD-binding_dom"/>
</dbReference>
<dbReference type="NCBIfam" id="NF006052">
    <property type="entry name" value="PRK08199.1"/>
    <property type="match status" value="1"/>
</dbReference>
<dbReference type="PANTHER" id="PTHR18968:SF120">
    <property type="entry name" value="ACETOLACTATE SYNTHASE LARGE SUBUNIT"/>
    <property type="match status" value="1"/>
</dbReference>
<evidence type="ECO:0000256" key="2">
    <source>
        <dbReference type="ARBA" id="ARBA00022679"/>
    </source>
</evidence>
<evidence type="ECO:0000259" key="5">
    <source>
        <dbReference type="Pfam" id="PF00205"/>
    </source>
</evidence>
<dbReference type="Gene3D" id="3.40.50.970">
    <property type="match status" value="2"/>
</dbReference>
<dbReference type="InterPro" id="IPR011766">
    <property type="entry name" value="TPP_enzyme_TPP-bd"/>
</dbReference>
<keyword evidence="2" id="KW-0808">Transferase</keyword>
<gene>
    <name evidence="8" type="ORF">SAMN05444336_102364</name>
</gene>
<evidence type="ECO:0000313" key="9">
    <source>
        <dbReference type="Proteomes" id="UP000199118"/>
    </source>
</evidence>
<dbReference type="AlphaFoldDB" id="A0A1H2WFT6"/>
<dbReference type="Proteomes" id="UP000199118">
    <property type="component" value="Unassembled WGS sequence"/>
</dbReference>
<dbReference type="InterPro" id="IPR029061">
    <property type="entry name" value="THDP-binding"/>
</dbReference>
<organism evidence="8 9">
    <name type="scientific">Albimonas donghaensis</name>
    <dbReference type="NCBI Taxonomy" id="356660"/>
    <lineage>
        <taxon>Bacteria</taxon>
        <taxon>Pseudomonadati</taxon>
        <taxon>Pseudomonadota</taxon>
        <taxon>Alphaproteobacteria</taxon>
        <taxon>Rhodobacterales</taxon>
        <taxon>Paracoccaceae</taxon>
        <taxon>Albimonas</taxon>
    </lineage>
</organism>
<dbReference type="CDD" id="cd07035">
    <property type="entry name" value="TPP_PYR_POX_like"/>
    <property type="match status" value="1"/>
</dbReference>
<dbReference type="Pfam" id="PF00205">
    <property type="entry name" value="TPP_enzyme_M"/>
    <property type="match status" value="1"/>
</dbReference>
<feature type="domain" description="Thiamine pyrophosphate enzyme central" evidence="5">
    <location>
        <begin position="202"/>
        <end position="340"/>
    </location>
</feature>
<evidence type="ECO:0000256" key="4">
    <source>
        <dbReference type="RuleBase" id="RU362132"/>
    </source>
</evidence>
<dbReference type="GO" id="GO:0030976">
    <property type="term" value="F:thiamine pyrophosphate binding"/>
    <property type="evidence" value="ECO:0007669"/>
    <property type="project" value="InterPro"/>
</dbReference>
<feature type="domain" description="Thiamine pyrophosphate enzyme TPP-binding" evidence="6">
    <location>
        <begin position="396"/>
        <end position="542"/>
    </location>
</feature>
<dbReference type="EMBL" id="FNMZ01000002">
    <property type="protein sequence ID" value="SDW79336.1"/>
    <property type="molecule type" value="Genomic_DNA"/>
</dbReference>
<reference evidence="8 9" key="1">
    <citation type="submission" date="2016-10" db="EMBL/GenBank/DDBJ databases">
        <authorList>
            <person name="de Groot N.N."/>
        </authorList>
    </citation>
    <scope>NUCLEOTIDE SEQUENCE [LARGE SCALE GENOMIC DNA]</scope>
    <source>
        <strain evidence="8 9">DSM 17890</strain>
    </source>
</reference>
<dbReference type="RefSeq" id="WP_092680624.1">
    <property type="nucleotide sequence ID" value="NZ_FNMZ01000002.1"/>
</dbReference>
<dbReference type="OrthoDB" id="4494979at2"/>
<proteinExistence type="inferred from homology"/>
<comment type="similarity">
    <text evidence="1 4">Belongs to the TPP enzyme family.</text>
</comment>
<keyword evidence="9" id="KW-1185">Reference proteome</keyword>
<feature type="domain" description="Thiamine pyrophosphate enzyme N-terminal TPP-binding" evidence="7">
    <location>
        <begin position="16"/>
        <end position="130"/>
    </location>
</feature>
<dbReference type="GO" id="GO:0005948">
    <property type="term" value="C:acetolactate synthase complex"/>
    <property type="evidence" value="ECO:0007669"/>
    <property type="project" value="TreeGrafter"/>
</dbReference>
<dbReference type="Pfam" id="PF02775">
    <property type="entry name" value="TPP_enzyme_C"/>
    <property type="match status" value="1"/>
</dbReference>
<dbReference type="STRING" id="356660.SAMN05444336_102364"/>
<dbReference type="InterPro" id="IPR045229">
    <property type="entry name" value="TPP_enz"/>
</dbReference>
<dbReference type="GO" id="GO:0003984">
    <property type="term" value="F:acetolactate synthase activity"/>
    <property type="evidence" value="ECO:0007669"/>
    <property type="project" value="TreeGrafter"/>
</dbReference>
<dbReference type="SUPFAM" id="SSF52467">
    <property type="entry name" value="DHS-like NAD/FAD-binding domain"/>
    <property type="match status" value="1"/>
</dbReference>
<dbReference type="FunFam" id="3.40.50.970:FF:000007">
    <property type="entry name" value="Acetolactate synthase"/>
    <property type="match status" value="1"/>
</dbReference>
<dbReference type="GO" id="GO:0009099">
    <property type="term" value="P:L-valine biosynthetic process"/>
    <property type="evidence" value="ECO:0007669"/>
    <property type="project" value="TreeGrafter"/>
</dbReference>
<dbReference type="InterPro" id="IPR012001">
    <property type="entry name" value="Thiamin_PyroP_enz_TPP-bd_dom"/>
</dbReference>
<dbReference type="InterPro" id="IPR000399">
    <property type="entry name" value="TPP-bd_CS"/>
</dbReference>
<dbReference type="InterPro" id="IPR012000">
    <property type="entry name" value="Thiamin_PyroP_enz_cen_dom"/>
</dbReference>
<dbReference type="GO" id="GO:0000287">
    <property type="term" value="F:magnesium ion binding"/>
    <property type="evidence" value="ECO:0007669"/>
    <property type="project" value="InterPro"/>
</dbReference>
<evidence type="ECO:0000259" key="7">
    <source>
        <dbReference type="Pfam" id="PF02776"/>
    </source>
</evidence>
<dbReference type="Pfam" id="PF02776">
    <property type="entry name" value="TPP_enzyme_N"/>
    <property type="match status" value="1"/>
</dbReference>
<dbReference type="SUPFAM" id="SSF52518">
    <property type="entry name" value="Thiamin diphosphate-binding fold (THDP-binding)"/>
    <property type="match status" value="2"/>
</dbReference>
<keyword evidence="3 4" id="KW-0786">Thiamine pyrophosphate</keyword>
<sequence length="568" mass="59782">MSKPGSAPAPAANMRHGGRILADQLRILKAELVFCVPGESFLGLLDGLHDHKDAIRTVACRHEGGAVNMAEAYGKLTGKPGLAAVTRGPGATNGSNGLHTARQDSTPMILFVGQVSRDHFDREGFQEIDYRRMFGEVAKWVAQIEDAARIPEYVSRAWAVAQEGRPGPVVLVLPEETLSDTADVPDIRVPAIAEAAPTPAAIAKLGEMIAAAKNPVMMIGGGAWSAETAAAAAAFAEAQGLPVVTSFRRQDYMDNRHPHFCGTLGLGANPKLVDYVAEDCDLLINVGSRLGEIASQGYTLLGVPNARMPLVTVHPGPEEHNVVYASDLAIACRAGAFFEAAAALPARPGPVPGVARLRADYEAFCAPVPAIGAMDMGEVIAELNRTLPDDAIVSNGAGNYAIWLHRFRQHRGYRTQLAPTSGSMGYGAPAAVAAALTHPDRLSVVLGGDGCFLMTAQEMATAAQYGAKVIAIVVNNGMFGTIRMHQEKHHPGRTIATDLGNPDFVKLGEAYGAAAERVSKTEDFAPALARALASETSYLIEIVVDPEALTPVKSLSAIRAEGEAARAG</sequence>
<dbReference type="Gene3D" id="3.40.50.1220">
    <property type="entry name" value="TPP-binding domain"/>
    <property type="match status" value="1"/>
</dbReference>
<evidence type="ECO:0000259" key="6">
    <source>
        <dbReference type="Pfam" id="PF02775"/>
    </source>
</evidence>
<dbReference type="PANTHER" id="PTHR18968">
    <property type="entry name" value="THIAMINE PYROPHOSPHATE ENZYMES"/>
    <property type="match status" value="1"/>
</dbReference>
<name>A0A1H2WFT6_9RHOB</name>
<dbReference type="GO" id="GO:0009097">
    <property type="term" value="P:isoleucine biosynthetic process"/>
    <property type="evidence" value="ECO:0007669"/>
    <property type="project" value="TreeGrafter"/>
</dbReference>
<dbReference type="CDD" id="cd00568">
    <property type="entry name" value="TPP_enzymes"/>
    <property type="match status" value="1"/>
</dbReference>
<dbReference type="PROSITE" id="PS00187">
    <property type="entry name" value="TPP_ENZYMES"/>
    <property type="match status" value="1"/>
</dbReference>